<dbReference type="InterPro" id="IPR005184">
    <property type="entry name" value="DUF306_Meta_HslJ"/>
</dbReference>
<dbReference type="STRING" id="455432.AWN90_26605"/>
<evidence type="ECO:0000313" key="4">
    <source>
        <dbReference type="Proteomes" id="UP000076512"/>
    </source>
</evidence>
<comment type="caution">
    <text evidence="3">The sequence shown here is derived from an EMBL/GenBank/DDBJ whole genome shotgun (WGS) entry which is preliminary data.</text>
</comment>
<dbReference type="PROSITE" id="PS51257">
    <property type="entry name" value="PROKAR_LIPOPROTEIN"/>
    <property type="match status" value="1"/>
</dbReference>
<reference evidence="3 4" key="1">
    <citation type="submission" date="2016-04" db="EMBL/GenBank/DDBJ databases">
        <authorList>
            <person name="Evans L.H."/>
            <person name="Alamgir A."/>
            <person name="Owens N."/>
            <person name="Weber N.D."/>
            <person name="Virtaneva K."/>
            <person name="Barbian K."/>
            <person name="Babar A."/>
            <person name="Rosenke K."/>
        </authorList>
    </citation>
    <scope>NUCLEOTIDE SEQUENCE [LARGE SCALE GENOMIC DNA]</scope>
    <source>
        <strain evidence="3 4">IFM 0406</strain>
    </source>
</reference>
<dbReference type="Pfam" id="PF03724">
    <property type="entry name" value="META"/>
    <property type="match status" value="2"/>
</dbReference>
<evidence type="ECO:0000259" key="2">
    <source>
        <dbReference type="Pfam" id="PF03724"/>
    </source>
</evidence>
<gene>
    <name evidence="3" type="ORF">AWN90_26605</name>
</gene>
<dbReference type="PANTHER" id="PTHR35535:SF2">
    <property type="entry name" value="DUF306 DOMAIN-CONTAINING PROTEIN"/>
    <property type="match status" value="1"/>
</dbReference>
<evidence type="ECO:0000313" key="3">
    <source>
        <dbReference type="EMBL" id="KZM72393.1"/>
    </source>
</evidence>
<evidence type="ECO:0000256" key="1">
    <source>
        <dbReference type="SAM" id="SignalP"/>
    </source>
</evidence>
<dbReference type="InterPro" id="IPR053147">
    <property type="entry name" value="Hsp_HslJ-like"/>
</dbReference>
<dbReference type="EMBL" id="LWGR01000007">
    <property type="protein sequence ID" value="KZM72393.1"/>
    <property type="molecule type" value="Genomic_DNA"/>
</dbReference>
<sequence length="260" mass="26943">MSANLLRVVWMLAAAGLAAACTTQHPVAAAQTPMGRTFVSTRVIGPPIPGGGPLTLTFADGRVSAEAGCNASSGPVTFDGPVLRVTGLATTMMACPGDRGGADGWQVGLLQSAPVWKLNGDTLTLIGTTTSVTLVDKKRAQPDRPITRTTWVVTTLLRPNGQVRTTTLDEVLPTLTIAPDGAVTGDAGCNRMTGTADLAADGGTATFRVATTKMLCAPEVMDVERQVLEALDGETRLDVDSDTLTIRNTGNNTGLILRAE</sequence>
<accession>A0A164LGP6</accession>
<dbReference type="OrthoDB" id="507754at2"/>
<keyword evidence="1" id="KW-0732">Signal</keyword>
<proteinExistence type="predicted"/>
<feature type="domain" description="DUF306" evidence="2">
    <location>
        <begin position="145"/>
        <end position="252"/>
    </location>
</feature>
<dbReference type="AlphaFoldDB" id="A0A164LGP6"/>
<dbReference type="RefSeq" id="WP_067588275.1">
    <property type="nucleotide sequence ID" value="NZ_JABMCZ010000005.1"/>
</dbReference>
<feature type="signal peptide" evidence="1">
    <location>
        <begin position="1"/>
        <end position="20"/>
    </location>
</feature>
<protein>
    <recommendedName>
        <fullName evidence="2">DUF306 domain-containing protein</fullName>
    </recommendedName>
</protein>
<dbReference type="InterPro" id="IPR038670">
    <property type="entry name" value="HslJ-like_sf"/>
</dbReference>
<dbReference type="Gene3D" id="2.40.128.270">
    <property type="match status" value="2"/>
</dbReference>
<name>A0A164LGP6_9NOCA</name>
<keyword evidence="4" id="KW-1185">Reference proteome</keyword>
<feature type="chain" id="PRO_5039420317" description="DUF306 domain-containing protein" evidence="1">
    <location>
        <begin position="21"/>
        <end position="260"/>
    </location>
</feature>
<dbReference type="Proteomes" id="UP000076512">
    <property type="component" value="Unassembled WGS sequence"/>
</dbReference>
<feature type="domain" description="DUF306" evidence="2">
    <location>
        <begin position="35"/>
        <end position="133"/>
    </location>
</feature>
<dbReference type="PANTHER" id="PTHR35535">
    <property type="entry name" value="HEAT SHOCK PROTEIN HSLJ"/>
    <property type="match status" value="1"/>
</dbReference>
<organism evidence="3 4">
    <name type="scientific">Nocardia terpenica</name>
    <dbReference type="NCBI Taxonomy" id="455432"/>
    <lineage>
        <taxon>Bacteria</taxon>
        <taxon>Bacillati</taxon>
        <taxon>Actinomycetota</taxon>
        <taxon>Actinomycetes</taxon>
        <taxon>Mycobacteriales</taxon>
        <taxon>Nocardiaceae</taxon>
        <taxon>Nocardia</taxon>
    </lineage>
</organism>